<protein>
    <submittedName>
        <fullName evidence="3">BofC C-terminal domain-containing protein</fullName>
    </submittedName>
</protein>
<evidence type="ECO:0000313" key="3">
    <source>
        <dbReference type="EMBL" id="SDK56758.1"/>
    </source>
</evidence>
<dbReference type="STRING" id="393762.SAMN05660472_01593"/>
<dbReference type="InterPro" id="IPR015050">
    <property type="entry name" value="BofC_C"/>
</dbReference>
<dbReference type="RefSeq" id="WP_090553095.1">
    <property type="nucleotide sequence ID" value="NZ_FNFP01000002.1"/>
</dbReference>
<keyword evidence="4" id="KW-1185">Reference proteome</keyword>
<evidence type="ECO:0000259" key="2">
    <source>
        <dbReference type="Pfam" id="PF08955"/>
    </source>
</evidence>
<proteinExistence type="predicted"/>
<sequence>MFTRRKKFPFKMIFILLAFSFIFAGFFIGYYRITPPGNQPPPITEEGNLETEVDLNDIEPDLNTIDMVEDERPVTHYEDNIGEETKIIYKTFYTVCQSTLEETLLPIESMIGLNKTGFQEYLTINNLLFDVENFSADEVVVFQTKDAISPKYFNTYLVTESDGYIAIYRIDERGDRILIEKTPISIAVLPHVDQEKLKRGIFRKTRAEVYQLLEDYSS</sequence>
<dbReference type="Pfam" id="PF08955">
    <property type="entry name" value="BofC_C"/>
    <property type="match status" value="1"/>
</dbReference>
<feature type="domain" description="Bypass of forespore C C-terminal" evidence="2">
    <location>
        <begin position="148"/>
        <end position="217"/>
    </location>
</feature>
<organism evidence="3 4">
    <name type="scientific">Natronincola ferrireducens</name>
    <dbReference type="NCBI Taxonomy" id="393762"/>
    <lineage>
        <taxon>Bacteria</taxon>
        <taxon>Bacillati</taxon>
        <taxon>Bacillota</taxon>
        <taxon>Clostridia</taxon>
        <taxon>Peptostreptococcales</taxon>
        <taxon>Natronincolaceae</taxon>
        <taxon>Natronincola</taxon>
    </lineage>
</organism>
<feature type="transmembrane region" description="Helical" evidence="1">
    <location>
        <begin position="12"/>
        <end position="31"/>
    </location>
</feature>
<dbReference type="Proteomes" id="UP000198718">
    <property type="component" value="Unassembled WGS sequence"/>
</dbReference>
<accession>A0A1G9CYK5</accession>
<reference evidence="3 4" key="1">
    <citation type="submission" date="2016-10" db="EMBL/GenBank/DDBJ databases">
        <authorList>
            <person name="de Groot N.N."/>
        </authorList>
    </citation>
    <scope>NUCLEOTIDE SEQUENCE [LARGE SCALE GENOMIC DNA]</scope>
    <source>
        <strain evidence="3 4">DSM 18346</strain>
    </source>
</reference>
<dbReference type="AlphaFoldDB" id="A0A1G9CYK5"/>
<name>A0A1G9CYK5_9FIRM</name>
<evidence type="ECO:0000313" key="4">
    <source>
        <dbReference type="Proteomes" id="UP000198718"/>
    </source>
</evidence>
<dbReference type="OrthoDB" id="2082016at2"/>
<keyword evidence="1" id="KW-0812">Transmembrane</keyword>
<dbReference type="EMBL" id="FNFP01000002">
    <property type="protein sequence ID" value="SDK56758.1"/>
    <property type="molecule type" value="Genomic_DNA"/>
</dbReference>
<keyword evidence="1" id="KW-1133">Transmembrane helix</keyword>
<evidence type="ECO:0000256" key="1">
    <source>
        <dbReference type="SAM" id="Phobius"/>
    </source>
</evidence>
<gene>
    <name evidence="3" type="ORF">SAMN05660472_01593</name>
</gene>
<keyword evidence="1" id="KW-0472">Membrane</keyword>